<dbReference type="AlphaFoldDB" id="A0A1G1ZL25"/>
<dbReference type="PANTHER" id="PTHR43861:SF6">
    <property type="entry name" value="METHYLTRANSFERASE TYPE 11"/>
    <property type="match status" value="1"/>
</dbReference>
<dbReference type="EMBL" id="MHJJ01000011">
    <property type="protein sequence ID" value="OGY65343.1"/>
    <property type="molecule type" value="Genomic_DNA"/>
</dbReference>
<accession>A0A1G1ZL25</accession>
<dbReference type="STRING" id="1798407.A3A16_02755"/>
<dbReference type="SUPFAM" id="SSF53335">
    <property type="entry name" value="S-adenosyl-L-methionine-dependent methyltransferases"/>
    <property type="match status" value="1"/>
</dbReference>
<dbReference type="PANTHER" id="PTHR43861">
    <property type="entry name" value="TRANS-ACONITATE 2-METHYLTRANSFERASE-RELATED"/>
    <property type="match status" value="1"/>
</dbReference>
<dbReference type="InterPro" id="IPR029063">
    <property type="entry name" value="SAM-dependent_MTases_sf"/>
</dbReference>
<evidence type="ECO:0000313" key="2">
    <source>
        <dbReference type="Proteomes" id="UP000177942"/>
    </source>
</evidence>
<dbReference type="Proteomes" id="UP000177942">
    <property type="component" value="Unassembled WGS sequence"/>
</dbReference>
<proteinExistence type="predicted"/>
<evidence type="ECO:0000313" key="1">
    <source>
        <dbReference type="EMBL" id="OGY65343.1"/>
    </source>
</evidence>
<dbReference type="CDD" id="cd02440">
    <property type="entry name" value="AdoMet_MTases"/>
    <property type="match status" value="1"/>
</dbReference>
<gene>
    <name evidence="1" type="ORF">A3A16_02755</name>
</gene>
<dbReference type="Gene3D" id="3.40.50.150">
    <property type="entry name" value="Vaccinia Virus protein VP39"/>
    <property type="match status" value="1"/>
</dbReference>
<organism evidence="1 2">
    <name type="scientific">Candidatus Harrisonbacteria bacterium RIFCSPLOWO2_01_FULL_44_18</name>
    <dbReference type="NCBI Taxonomy" id="1798407"/>
    <lineage>
        <taxon>Bacteria</taxon>
        <taxon>Candidatus Harrisoniibacteriota</taxon>
    </lineage>
</organism>
<name>A0A1G1ZL25_9BACT</name>
<comment type="caution">
    <text evidence="1">The sequence shown here is derived from an EMBL/GenBank/DDBJ whole genome shotgun (WGS) entry which is preliminary data.</text>
</comment>
<reference evidence="1 2" key="1">
    <citation type="journal article" date="2016" name="Nat. Commun.">
        <title>Thousands of microbial genomes shed light on interconnected biogeochemical processes in an aquifer system.</title>
        <authorList>
            <person name="Anantharaman K."/>
            <person name="Brown C.T."/>
            <person name="Hug L.A."/>
            <person name="Sharon I."/>
            <person name="Castelle C.J."/>
            <person name="Probst A.J."/>
            <person name="Thomas B.C."/>
            <person name="Singh A."/>
            <person name="Wilkins M.J."/>
            <person name="Karaoz U."/>
            <person name="Brodie E.L."/>
            <person name="Williams K.H."/>
            <person name="Hubbard S.S."/>
            <person name="Banfield J.F."/>
        </authorList>
    </citation>
    <scope>NUCLEOTIDE SEQUENCE [LARGE SCALE GENOMIC DNA]</scope>
</reference>
<sequence length="226" mass="26820">MKYLNPNELPAARNDLRNAWDEGGGSDIVVQGRALALFHARVRKDFRILDIGCGNGFFAEQLRRDDFWEVFGYDAGDYATNERKKYFREFKVGNINFEMLPWPDDFFDAVSAWQVIEHLENPHHFIREVNRVLKPGGIFFLSTPNIFNIFNRLIFLKSGDMPRWQEKNDHIALFPKGVFKKTVLKYFNIIEKGFCKGEFPYGFFRKFRFPENEWFGKSIYYVLRKK</sequence>
<dbReference type="Pfam" id="PF13489">
    <property type="entry name" value="Methyltransf_23"/>
    <property type="match status" value="1"/>
</dbReference>
<protein>
    <submittedName>
        <fullName evidence="1">Uncharacterized protein</fullName>
    </submittedName>
</protein>